<dbReference type="EMBL" id="JACCCU010000001">
    <property type="protein sequence ID" value="NYF89819.1"/>
    <property type="molecule type" value="Genomic_DNA"/>
</dbReference>
<evidence type="ECO:0000313" key="1">
    <source>
        <dbReference type="EMBL" id="NYF89819.1"/>
    </source>
</evidence>
<gene>
    <name evidence="1" type="ORF">HDF08_001886</name>
</gene>
<name>A0A852VFR1_9BACT</name>
<dbReference type="Proteomes" id="UP000564385">
    <property type="component" value="Unassembled WGS sequence"/>
</dbReference>
<evidence type="ECO:0000313" key="2">
    <source>
        <dbReference type="Proteomes" id="UP000564385"/>
    </source>
</evidence>
<proteinExistence type="predicted"/>
<dbReference type="AlphaFoldDB" id="A0A852VFR1"/>
<protein>
    <submittedName>
        <fullName evidence="1">Uncharacterized protein</fullName>
    </submittedName>
</protein>
<reference evidence="1 2" key="1">
    <citation type="submission" date="2020-07" db="EMBL/GenBank/DDBJ databases">
        <title>Genomic Encyclopedia of Type Strains, Phase IV (KMG-V): Genome sequencing to study the core and pangenomes of soil and plant-associated prokaryotes.</title>
        <authorList>
            <person name="Whitman W."/>
        </authorList>
    </citation>
    <scope>NUCLEOTIDE SEQUENCE [LARGE SCALE GENOMIC DNA]</scope>
    <source>
        <strain evidence="1 2">M8UP22</strain>
    </source>
</reference>
<comment type="caution">
    <text evidence="1">The sequence shown here is derived from an EMBL/GenBank/DDBJ whole genome shotgun (WGS) entry which is preliminary data.</text>
</comment>
<organism evidence="1 2">
    <name type="scientific">Tunturiibacter lichenicola</name>
    <dbReference type="NCBI Taxonomy" id="2051959"/>
    <lineage>
        <taxon>Bacteria</taxon>
        <taxon>Pseudomonadati</taxon>
        <taxon>Acidobacteriota</taxon>
        <taxon>Terriglobia</taxon>
        <taxon>Terriglobales</taxon>
        <taxon>Acidobacteriaceae</taxon>
        <taxon>Tunturiibacter</taxon>
    </lineage>
</organism>
<accession>A0A852VFR1</accession>
<sequence length="51" mass="5263">MVVEKVAVLETSGAVPSVFVMTEVVARKVMLPVAVLSAVLVARLAVSCPVP</sequence>